<organism evidence="2 3">
    <name type="scientific">Cryptosporidium xiaoi</name>
    <dbReference type="NCBI Taxonomy" id="659607"/>
    <lineage>
        <taxon>Eukaryota</taxon>
        <taxon>Sar</taxon>
        <taxon>Alveolata</taxon>
        <taxon>Apicomplexa</taxon>
        <taxon>Conoidasida</taxon>
        <taxon>Coccidia</taxon>
        <taxon>Eucoccidiorida</taxon>
        <taxon>Eimeriorina</taxon>
        <taxon>Cryptosporidiidae</taxon>
        <taxon>Cryptosporidium</taxon>
    </lineage>
</organism>
<protein>
    <submittedName>
        <fullName evidence="2">Transmembrane protein</fullName>
    </submittedName>
</protein>
<name>A0AAV9XTH9_9CRYT</name>
<evidence type="ECO:0000313" key="3">
    <source>
        <dbReference type="Proteomes" id="UP001311799"/>
    </source>
</evidence>
<keyword evidence="1" id="KW-1133">Transmembrane helix</keyword>
<keyword evidence="3" id="KW-1185">Reference proteome</keyword>
<keyword evidence="1 2" id="KW-0812">Transmembrane</keyword>
<dbReference type="EMBL" id="JAWDEY010000035">
    <property type="protein sequence ID" value="KAK6587996.1"/>
    <property type="molecule type" value="Genomic_DNA"/>
</dbReference>
<reference evidence="2 3" key="1">
    <citation type="submission" date="2023-10" db="EMBL/GenBank/DDBJ databases">
        <title>Comparative genomics analysis reveals potential genetic determinants of host preference in Cryptosporidium xiaoi.</title>
        <authorList>
            <person name="Xiao L."/>
            <person name="Li J."/>
        </authorList>
    </citation>
    <scope>NUCLEOTIDE SEQUENCE [LARGE SCALE GENOMIC DNA]</scope>
    <source>
        <strain evidence="2 3">52996</strain>
    </source>
</reference>
<dbReference type="AlphaFoldDB" id="A0AAV9XTH9"/>
<keyword evidence="1" id="KW-0472">Membrane</keyword>
<proteinExistence type="predicted"/>
<dbReference type="Proteomes" id="UP001311799">
    <property type="component" value="Unassembled WGS sequence"/>
</dbReference>
<evidence type="ECO:0000256" key="1">
    <source>
        <dbReference type="SAM" id="Phobius"/>
    </source>
</evidence>
<gene>
    <name evidence="2" type="ORF">RS030_71106</name>
</gene>
<sequence>MKFIRAFPFALVFFGFIIVILVFYLGKENIFSESKNRALLLDIEKPLNYSECMLNFDGNIVLDEFNSIYGNSNSSFSTGICLSNEQIRVFEETSNLRPRLSTNYSGYFGPWIEDGIFCNWLIQYSNSNLKYCTEDNIPPVYIPIFWTSIQRNKVDVDQKNEWLKETQLFLDTLNPDLVYFTVLQVS</sequence>
<feature type="transmembrane region" description="Helical" evidence="1">
    <location>
        <begin position="6"/>
        <end position="26"/>
    </location>
</feature>
<comment type="caution">
    <text evidence="2">The sequence shown here is derived from an EMBL/GenBank/DDBJ whole genome shotgun (WGS) entry which is preliminary data.</text>
</comment>
<accession>A0AAV9XTH9</accession>
<evidence type="ECO:0000313" key="2">
    <source>
        <dbReference type="EMBL" id="KAK6587996.1"/>
    </source>
</evidence>